<evidence type="ECO:0000313" key="5">
    <source>
        <dbReference type="Proteomes" id="UP000030152"/>
    </source>
</evidence>
<keyword evidence="2" id="KW-0560">Oxidoreductase</keyword>
<dbReference type="PROSITE" id="PS00061">
    <property type="entry name" value="ADH_SHORT"/>
    <property type="match status" value="1"/>
</dbReference>
<dbReference type="GO" id="GO:0016491">
    <property type="term" value="F:oxidoreductase activity"/>
    <property type="evidence" value="ECO:0007669"/>
    <property type="project" value="UniProtKB-KW"/>
</dbReference>
<dbReference type="Proteomes" id="UP000030152">
    <property type="component" value="Unassembled WGS sequence"/>
</dbReference>
<accession>A0A0A2M0R2</accession>
<evidence type="ECO:0000313" key="4">
    <source>
        <dbReference type="EMBL" id="KGO85058.1"/>
    </source>
</evidence>
<dbReference type="InterPro" id="IPR051911">
    <property type="entry name" value="SDR_oxidoreductase"/>
</dbReference>
<dbReference type="Gene3D" id="3.40.50.720">
    <property type="entry name" value="NAD(P)-binding Rossmann-like Domain"/>
    <property type="match status" value="1"/>
</dbReference>
<comment type="caution">
    <text evidence="4">The sequence shown here is derived from an EMBL/GenBank/DDBJ whole genome shotgun (WGS) entry which is preliminary data.</text>
</comment>
<dbReference type="OrthoDB" id="1235794at2"/>
<dbReference type="CDD" id="cd05374">
    <property type="entry name" value="17beta-HSD-like_SDR_c"/>
    <property type="match status" value="1"/>
</dbReference>
<dbReference type="STRING" id="1121895.GCA_000378485_00915"/>
<evidence type="ECO:0000256" key="1">
    <source>
        <dbReference type="ARBA" id="ARBA00006484"/>
    </source>
</evidence>
<organism evidence="4 5">
    <name type="scientific">Flavobacterium rivuli WB 3.3-2 = DSM 21788</name>
    <dbReference type="NCBI Taxonomy" id="1121895"/>
    <lineage>
        <taxon>Bacteria</taxon>
        <taxon>Pseudomonadati</taxon>
        <taxon>Bacteroidota</taxon>
        <taxon>Flavobacteriia</taxon>
        <taxon>Flavobacteriales</taxon>
        <taxon>Flavobacteriaceae</taxon>
        <taxon>Flavobacterium</taxon>
    </lineage>
</organism>
<dbReference type="SUPFAM" id="SSF51735">
    <property type="entry name" value="NAD(P)-binding Rossmann-fold domains"/>
    <property type="match status" value="1"/>
</dbReference>
<keyword evidence="5" id="KW-1185">Reference proteome</keyword>
<dbReference type="Pfam" id="PF00106">
    <property type="entry name" value="adh_short"/>
    <property type="match status" value="1"/>
</dbReference>
<sequence>MQNKIIKTWFITGASKGLGLTLLKQLLAAGQNVAATSRNINELTKTVGDAGNNFLPLQVNLADDASVKQAVEQTNTTFGSVDVLINNAGYGIGGSFEELTDAEIRNAFDVNVFGTINTIRHALPIMRQQQSGHIINISSIAGFSAATGWAPYAATKFAITGLTEVLADDVRSFGIKATVVAPGAFRTSFLTDDSLALPQNPIAAYADIRASHERYLTMNGQQAGDPEKAAAIMIETGFNPNPPVHLFLGSDAYKRALLKIESLTKEIESLKEVTTSTDY</sequence>
<dbReference type="eggNOG" id="COG1028">
    <property type="taxonomic scope" value="Bacteria"/>
</dbReference>
<dbReference type="PANTHER" id="PTHR43976:SF16">
    <property type="entry name" value="SHORT-CHAIN DEHYDROGENASE_REDUCTASE FAMILY PROTEIN"/>
    <property type="match status" value="1"/>
</dbReference>
<protein>
    <submittedName>
        <fullName evidence="4">Short-chain dehydrogenase</fullName>
    </submittedName>
</protein>
<dbReference type="PRINTS" id="PR00081">
    <property type="entry name" value="GDHRDH"/>
</dbReference>
<dbReference type="RefSeq" id="WP_020212041.1">
    <property type="nucleotide sequence ID" value="NZ_JRLX01000028.1"/>
</dbReference>
<name>A0A0A2M0R2_9FLAO</name>
<dbReference type="InterPro" id="IPR020904">
    <property type="entry name" value="Sc_DH/Rdtase_CS"/>
</dbReference>
<dbReference type="PRINTS" id="PR00080">
    <property type="entry name" value="SDRFAMILY"/>
</dbReference>
<comment type="similarity">
    <text evidence="1 3">Belongs to the short-chain dehydrogenases/reductases (SDR) family.</text>
</comment>
<evidence type="ECO:0000256" key="3">
    <source>
        <dbReference type="RuleBase" id="RU000363"/>
    </source>
</evidence>
<dbReference type="InterPro" id="IPR036291">
    <property type="entry name" value="NAD(P)-bd_dom_sf"/>
</dbReference>
<dbReference type="EMBL" id="JRLX01000028">
    <property type="protein sequence ID" value="KGO85058.1"/>
    <property type="molecule type" value="Genomic_DNA"/>
</dbReference>
<dbReference type="AlphaFoldDB" id="A0A0A2M0R2"/>
<dbReference type="PANTHER" id="PTHR43976">
    <property type="entry name" value="SHORT CHAIN DEHYDROGENASE"/>
    <property type="match status" value="1"/>
</dbReference>
<reference evidence="4 5" key="1">
    <citation type="submission" date="2013-09" db="EMBL/GenBank/DDBJ databases">
        <authorList>
            <person name="Zeng Z."/>
            <person name="Chen C."/>
        </authorList>
    </citation>
    <scope>NUCLEOTIDE SEQUENCE [LARGE SCALE GENOMIC DNA]</scope>
    <source>
        <strain evidence="4 5">WB 3.3-2</strain>
    </source>
</reference>
<proteinExistence type="inferred from homology"/>
<dbReference type="InterPro" id="IPR002347">
    <property type="entry name" value="SDR_fam"/>
</dbReference>
<gene>
    <name evidence="4" type="ORF">Q765_18115</name>
</gene>
<evidence type="ECO:0000256" key="2">
    <source>
        <dbReference type="ARBA" id="ARBA00023002"/>
    </source>
</evidence>